<protein>
    <submittedName>
        <fullName evidence="8">DoxX family protein</fullName>
    </submittedName>
</protein>
<dbReference type="RefSeq" id="WP_060807329.1">
    <property type="nucleotide sequence ID" value="NZ_KQ958060.1"/>
</dbReference>
<evidence type="ECO:0000313" key="9">
    <source>
        <dbReference type="Proteomes" id="UP000070226"/>
    </source>
</evidence>
<evidence type="ECO:0000256" key="5">
    <source>
        <dbReference type="ARBA" id="ARBA00022989"/>
    </source>
</evidence>
<dbReference type="EMBL" id="LRQT01000013">
    <property type="protein sequence ID" value="KXA65069.1"/>
    <property type="molecule type" value="Genomic_DNA"/>
</dbReference>
<dbReference type="PATRIC" id="fig|39777.7.peg.572"/>
<evidence type="ECO:0000256" key="2">
    <source>
        <dbReference type="ARBA" id="ARBA00006679"/>
    </source>
</evidence>
<feature type="transmembrane region" description="Helical" evidence="7">
    <location>
        <begin position="75"/>
        <end position="100"/>
    </location>
</feature>
<evidence type="ECO:0000256" key="1">
    <source>
        <dbReference type="ARBA" id="ARBA00004651"/>
    </source>
</evidence>
<evidence type="ECO:0000256" key="7">
    <source>
        <dbReference type="SAM" id="Phobius"/>
    </source>
</evidence>
<dbReference type="STRING" id="39777.B7L28_05050"/>
<keyword evidence="6 7" id="KW-0472">Membrane</keyword>
<comment type="caution">
    <text evidence="8">The sequence shown here is derived from an EMBL/GenBank/DDBJ whole genome shotgun (WGS) entry which is preliminary data.</text>
</comment>
<evidence type="ECO:0000256" key="3">
    <source>
        <dbReference type="ARBA" id="ARBA00022475"/>
    </source>
</evidence>
<dbReference type="InterPro" id="IPR032808">
    <property type="entry name" value="DoxX"/>
</dbReference>
<keyword evidence="4 7" id="KW-0812">Transmembrane</keyword>
<organism evidence="8">
    <name type="scientific">Veillonella atypica</name>
    <dbReference type="NCBI Taxonomy" id="39777"/>
    <lineage>
        <taxon>Bacteria</taxon>
        <taxon>Bacillati</taxon>
        <taxon>Bacillota</taxon>
        <taxon>Negativicutes</taxon>
        <taxon>Veillonellales</taxon>
        <taxon>Veillonellaceae</taxon>
        <taxon>Veillonella</taxon>
    </lineage>
</organism>
<comment type="similarity">
    <text evidence="2">Belongs to the DoxX family.</text>
</comment>
<dbReference type="PANTHER" id="PTHR33452:SF1">
    <property type="entry name" value="INNER MEMBRANE PROTEIN YPHA-RELATED"/>
    <property type="match status" value="1"/>
</dbReference>
<name>A0A133S5V5_9FIRM</name>
<feature type="transmembrane region" description="Helical" evidence="7">
    <location>
        <begin position="12"/>
        <end position="30"/>
    </location>
</feature>
<gene>
    <name evidence="8" type="ORF">HMPREF3233_00583</name>
</gene>
<dbReference type="PANTHER" id="PTHR33452">
    <property type="entry name" value="OXIDOREDUCTASE CATD-RELATED"/>
    <property type="match status" value="1"/>
</dbReference>
<dbReference type="InterPro" id="IPR051907">
    <property type="entry name" value="DoxX-like_oxidoreductase"/>
</dbReference>
<comment type="subcellular location">
    <subcellularLocation>
        <location evidence="1">Cell membrane</location>
        <topology evidence="1">Multi-pass membrane protein</topology>
    </subcellularLocation>
</comment>
<keyword evidence="3" id="KW-1003">Cell membrane</keyword>
<dbReference type="Pfam" id="PF07681">
    <property type="entry name" value="DoxX"/>
    <property type="match status" value="1"/>
</dbReference>
<sequence>MLNFLFKSKPDYINFGLLFYRLALGISMFYHGYLKYVSGEQGLYNVGAMLSALGVPSGFEVILGTIASYAEMVGGILLIIGLFTRIGTLLVVGTLAVATILNLNGNFFSWDYPSQMGFGAIMLFFAGAGRYSLDKALFK</sequence>
<proteinExistence type="inferred from homology"/>
<dbReference type="GO" id="GO:0005886">
    <property type="term" value="C:plasma membrane"/>
    <property type="evidence" value="ECO:0007669"/>
    <property type="project" value="UniProtKB-SubCell"/>
</dbReference>
<keyword evidence="5 7" id="KW-1133">Transmembrane helix</keyword>
<reference evidence="8 9" key="1">
    <citation type="submission" date="2016-01" db="EMBL/GenBank/DDBJ databases">
        <authorList>
            <person name="Oliw E.H."/>
        </authorList>
    </citation>
    <scope>NUCLEOTIDE SEQUENCE [LARGE SCALE GENOMIC DNA]</scope>
    <source>
        <strain evidence="8 9">CMW7756B</strain>
    </source>
</reference>
<dbReference type="Proteomes" id="UP000070226">
    <property type="component" value="Unassembled WGS sequence"/>
</dbReference>
<feature type="transmembrane region" description="Helical" evidence="7">
    <location>
        <begin position="42"/>
        <end position="63"/>
    </location>
</feature>
<evidence type="ECO:0000313" key="8">
    <source>
        <dbReference type="EMBL" id="KXA65069.1"/>
    </source>
</evidence>
<evidence type="ECO:0000256" key="6">
    <source>
        <dbReference type="ARBA" id="ARBA00023136"/>
    </source>
</evidence>
<accession>A0A133S5V5</accession>
<feature type="transmembrane region" description="Helical" evidence="7">
    <location>
        <begin position="112"/>
        <end position="133"/>
    </location>
</feature>
<evidence type="ECO:0000256" key="4">
    <source>
        <dbReference type="ARBA" id="ARBA00022692"/>
    </source>
</evidence>
<dbReference type="AlphaFoldDB" id="A0A133S5V5"/>